<sequence length="195" mass="22103">MYSADTYIKHRNGFLDTSFLRLVHTVLPTHFSLKLPQEHVRWPHTHCLRQCRHHRIPACTVTRIANVNQSGDKSNTSNHQHAHHIAIRLVHPDPVLCPQATKAPTRHNTGNARKGLQAAHDNQEDELHGQSPEKGIDRLLSVLDLAVAQDVVPFRCVTQILDGKDETKDREGQQNERSSQWHATVGPCVTCVRRK</sequence>
<evidence type="ECO:0000313" key="3">
    <source>
        <dbReference type="Proteomes" id="UP000193411"/>
    </source>
</evidence>
<keyword evidence="3" id="KW-1185">Reference proteome</keyword>
<proteinExistence type="predicted"/>
<accession>A0A1Y2HRP4</accession>
<organism evidence="2 3">
    <name type="scientific">Catenaria anguillulae PL171</name>
    <dbReference type="NCBI Taxonomy" id="765915"/>
    <lineage>
        <taxon>Eukaryota</taxon>
        <taxon>Fungi</taxon>
        <taxon>Fungi incertae sedis</taxon>
        <taxon>Blastocladiomycota</taxon>
        <taxon>Blastocladiomycetes</taxon>
        <taxon>Blastocladiales</taxon>
        <taxon>Catenariaceae</taxon>
        <taxon>Catenaria</taxon>
    </lineage>
</organism>
<dbReference type="AlphaFoldDB" id="A0A1Y2HRP4"/>
<dbReference type="EMBL" id="MCFL01000020">
    <property type="protein sequence ID" value="ORZ35802.1"/>
    <property type="molecule type" value="Genomic_DNA"/>
</dbReference>
<evidence type="ECO:0000313" key="2">
    <source>
        <dbReference type="EMBL" id="ORZ35802.1"/>
    </source>
</evidence>
<reference evidence="2 3" key="1">
    <citation type="submission" date="2016-07" db="EMBL/GenBank/DDBJ databases">
        <title>Pervasive Adenine N6-methylation of Active Genes in Fungi.</title>
        <authorList>
            <consortium name="DOE Joint Genome Institute"/>
            <person name="Mondo S.J."/>
            <person name="Dannebaum R.O."/>
            <person name="Kuo R.C."/>
            <person name="Labutti K."/>
            <person name="Haridas S."/>
            <person name="Kuo A."/>
            <person name="Salamov A."/>
            <person name="Ahrendt S.R."/>
            <person name="Lipzen A."/>
            <person name="Sullivan W."/>
            <person name="Andreopoulos W.B."/>
            <person name="Clum A."/>
            <person name="Lindquist E."/>
            <person name="Daum C."/>
            <person name="Ramamoorthy G.K."/>
            <person name="Gryganskyi A."/>
            <person name="Culley D."/>
            <person name="Magnuson J.K."/>
            <person name="James T.Y."/>
            <person name="O'Malley M.A."/>
            <person name="Stajich J.E."/>
            <person name="Spatafora J.W."/>
            <person name="Visel A."/>
            <person name="Grigoriev I.V."/>
        </authorList>
    </citation>
    <scope>NUCLEOTIDE SEQUENCE [LARGE SCALE GENOMIC DNA]</scope>
    <source>
        <strain evidence="2 3">PL171</strain>
    </source>
</reference>
<feature type="region of interest" description="Disordered" evidence="1">
    <location>
        <begin position="101"/>
        <end position="131"/>
    </location>
</feature>
<protein>
    <submittedName>
        <fullName evidence="2">Uncharacterized protein</fullName>
    </submittedName>
</protein>
<dbReference type="Proteomes" id="UP000193411">
    <property type="component" value="Unassembled WGS sequence"/>
</dbReference>
<comment type="caution">
    <text evidence="2">The sequence shown here is derived from an EMBL/GenBank/DDBJ whole genome shotgun (WGS) entry which is preliminary data.</text>
</comment>
<gene>
    <name evidence="2" type="ORF">BCR44DRAFT_196479</name>
</gene>
<name>A0A1Y2HRP4_9FUNG</name>
<evidence type="ECO:0000256" key="1">
    <source>
        <dbReference type="SAM" id="MobiDB-lite"/>
    </source>
</evidence>